<sequence>MEQFSIDEQGRLTSTTTRDFDEKLGCKLQEQDFKNSHLKILLLSQFINQYFSLFLFYLSHFFLASVLSSVYFILCFLPKFFQLFPHFFLQPNNEEEESLYRGFSRVRNLGETSEVKDEFRIRNLKIS</sequence>
<name>A0A0H5QGQ8_9EUKA</name>
<accession>A0A0H5QGQ8</accession>
<keyword evidence="1" id="KW-0812">Transmembrane</keyword>
<feature type="transmembrane region" description="Helical" evidence="1">
    <location>
        <begin position="54"/>
        <end position="77"/>
    </location>
</feature>
<proteinExistence type="predicted"/>
<keyword evidence="1" id="KW-0472">Membrane</keyword>
<evidence type="ECO:0000313" key="2">
    <source>
        <dbReference type="EMBL" id="CRZ00496.1"/>
    </source>
</evidence>
<keyword evidence="1" id="KW-1133">Transmembrane helix</keyword>
<dbReference type="AlphaFoldDB" id="A0A0H5QGQ8"/>
<reference evidence="2" key="1">
    <citation type="submission" date="2015-04" db="EMBL/GenBank/DDBJ databases">
        <title>The genome sequence of the plant pathogenic Rhizarian Plasmodiophora brassicae reveals insights in its biotrophic life cycle and the origin of chitin synthesis.</title>
        <authorList>
            <person name="Schwelm A."/>
            <person name="Fogelqvist J."/>
            <person name="Knaust A."/>
            <person name="Julke S."/>
            <person name="Lilja T."/>
            <person name="Dhandapani V."/>
            <person name="Bonilla-Rosso G."/>
            <person name="Karlsson M."/>
            <person name="Shevchenko A."/>
            <person name="Choi S.R."/>
            <person name="Kim H.G."/>
            <person name="Park J.Y."/>
            <person name="Lim Y.P."/>
            <person name="Ludwig-Muller J."/>
            <person name="Dixelius C."/>
        </authorList>
    </citation>
    <scope>NUCLEOTIDE SEQUENCE</scope>
    <source>
        <tissue evidence="2">Potato root galls</tissue>
    </source>
</reference>
<organism evidence="2">
    <name type="scientific">Spongospora subterranea</name>
    <dbReference type="NCBI Taxonomy" id="70186"/>
    <lineage>
        <taxon>Eukaryota</taxon>
        <taxon>Sar</taxon>
        <taxon>Rhizaria</taxon>
        <taxon>Endomyxa</taxon>
        <taxon>Phytomyxea</taxon>
        <taxon>Plasmodiophorida</taxon>
        <taxon>Plasmodiophoridae</taxon>
        <taxon>Spongospora</taxon>
    </lineage>
</organism>
<evidence type="ECO:0000256" key="1">
    <source>
        <dbReference type="SAM" id="Phobius"/>
    </source>
</evidence>
<protein>
    <recommendedName>
        <fullName evidence="3">Transmembrane protein</fullName>
    </recommendedName>
</protein>
<evidence type="ECO:0008006" key="3">
    <source>
        <dbReference type="Google" id="ProtNLM"/>
    </source>
</evidence>
<dbReference type="EMBL" id="HACM01000054">
    <property type="protein sequence ID" value="CRZ00496.1"/>
    <property type="molecule type" value="Transcribed_RNA"/>
</dbReference>